<comment type="caution">
    <text evidence="2">The sequence shown here is derived from an EMBL/GenBank/DDBJ whole genome shotgun (WGS) entry which is preliminary data.</text>
</comment>
<dbReference type="AlphaFoldDB" id="A0ABD1XL21"/>
<evidence type="ECO:0000313" key="3">
    <source>
        <dbReference type="Proteomes" id="UP001605036"/>
    </source>
</evidence>
<feature type="region of interest" description="Disordered" evidence="1">
    <location>
        <begin position="1"/>
        <end position="24"/>
    </location>
</feature>
<accession>A0ABD1XL21</accession>
<gene>
    <name evidence="2" type="ORF">R1flu_028052</name>
</gene>
<organism evidence="2 3">
    <name type="scientific">Riccia fluitans</name>
    <dbReference type="NCBI Taxonomy" id="41844"/>
    <lineage>
        <taxon>Eukaryota</taxon>
        <taxon>Viridiplantae</taxon>
        <taxon>Streptophyta</taxon>
        <taxon>Embryophyta</taxon>
        <taxon>Marchantiophyta</taxon>
        <taxon>Marchantiopsida</taxon>
        <taxon>Marchantiidae</taxon>
        <taxon>Marchantiales</taxon>
        <taxon>Ricciaceae</taxon>
        <taxon>Riccia</taxon>
    </lineage>
</organism>
<dbReference type="EMBL" id="JBHFFA010000008">
    <property type="protein sequence ID" value="KAL2609479.1"/>
    <property type="molecule type" value="Genomic_DNA"/>
</dbReference>
<dbReference type="Proteomes" id="UP001605036">
    <property type="component" value="Unassembled WGS sequence"/>
</dbReference>
<keyword evidence="3" id="KW-1185">Reference proteome</keyword>
<reference evidence="2 3" key="1">
    <citation type="submission" date="2024-09" db="EMBL/GenBank/DDBJ databases">
        <title>Chromosome-scale assembly of Riccia fluitans.</title>
        <authorList>
            <person name="Paukszto L."/>
            <person name="Sawicki J."/>
            <person name="Karawczyk K."/>
            <person name="Piernik-Szablinska J."/>
            <person name="Szczecinska M."/>
            <person name="Mazdziarz M."/>
        </authorList>
    </citation>
    <scope>NUCLEOTIDE SEQUENCE [LARGE SCALE GENOMIC DNA]</scope>
    <source>
        <strain evidence="2">Rf_01</strain>
        <tissue evidence="2">Aerial parts of the thallus</tissue>
    </source>
</reference>
<evidence type="ECO:0000256" key="1">
    <source>
        <dbReference type="SAM" id="MobiDB-lite"/>
    </source>
</evidence>
<name>A0ABD1XL21_9MARC</name>
<sequence>MRRWPTLSGKNHQITGRTLAKDAKMRELEKTLRERPEEIPAGQIESAQKEFHDVEQRFALVESPDLSDISLPSFSSVLVKLSARSWIRSST</sequence>
<evidence type="ECO:0000313" key="2">
    <source>
        <dbReference type="EMBL" id="KAL2609479.1"/>
    </source>
</evidence>
<protein>
    <submittedName>
        <fullName evidence="2">Uncharacterized protein</fullName>
    </submittedName>
</protein>
<proteinExistence type="predicted"/>